<sequence>MAYHQTIFANQQIYHIFNRGVEKRTTFLDKRDYRRFLDSMDYYRIKNPTRFSFKKRSTLIENVTIDTPLVEILSFCLMPNHFHLLLRQIEEKGITNFISKLSNSYTRYFNVRHKRVGPLFQGTFKAVRVEDDEQLLHVSRYIHLNPYVGYLTKNLRTYPHSSYREFLGMEKGFCQKKTILDFFESPTHYETFVLNQADYAKSLKDAGKLLLDVVDDGAKVSPRITWKV</sequence>
<dbReference type="PANTHER" id="PTHR34322">
    <property type="entry name" value="TRANSPOSASE, Y1_TNP DOMAIN-CONTAINING"/>
    <property type="match status" value="1"/>
</dbReference>
<gene>
    <name evidence="2" type="ORF">A2960_03920</name>
</gene>
<dbReference type="EMBL" id="MFJR01000013">
    <property type="protein sequence ID" value="OGG26113.1"/>
    <property type="molecule type" value="Genomic_DNA"/>
</dbReference>
<evidence type="ECO:0000259" key="1">
    <source>
        <dbReference type="SMART" id="SM01321"/>
    </source>
</evidence>
<evidence type="ECO:0000313" key="2">
    <source>
        <dbReference type="EMBL" id="OGG26113.1"/>
    </source>
</evidence>
<dbReference type="Gene3D" id="3.30.70.1290">
    <property type="entry name" value="Transposase IS200-like"/>
    <property type="match status" value="1"/>
</dbReference>
<dbReference type="AlphaFoldDB" id="A0A1F6ANR0"/>
<dbReference type="SMART" id="SM01321">
    <property type="entry name" value="Y1_Tnp"/>
    <property type="match status" value="1"/>
</dbReference>
<dbReference type="GO" id="GO:0003677">
    <property type="term" value="F:DNA binding"/>
    <property type="evidence" value="ECO:0007669"/>
    <property type="project" value="InterPro"/>
</dbReference>
<protein>
    <recommendedName>
        <fullName evidence="1">Transposase IS200-like domain-containing protein</fullName>
    </recommendedName>
</protein>
<dbReference type="GO" id="GO:0004803">
    <property type="term" value="F:transposase activity"/>
    <property type="evidence" value="ECO:0007669"/>
    <property type="project" value="InterPro"/>
</dbReference>
<dbReference type="InterPro" id="IPR036515">
    <property type="entry name" value="Transposase_17_sf"/>
</dbReference>
<dbReference type="Proteomes" id="UP000176609">
    <property type="component" value="Unassembled WGS sequence"/>
</dbReference>
<organism evidence="2 3">
    <name type="scientific">Candidatus Gottesmanbacteria bacterium RIFCSPLOWO2_01_FULL_39_12b</name>
    <dbReference type="NCBI Taxonomy" id="1798388"/>
    <lineage>
        <taxon>Bacteria</taxon>
        <taxon>Candidatus Gottesmaniibacteriota</taxon>
    </lineage>
</organism>
<feature type="domain" description="Transposase IS200-like" evidence="1">
    <location>
        <begin position="9"/>
        <end position="145"/>
    </location>
</feature>
<evidence type="ECO:0000313" key="3">
    <source>
        <dbReference type="Proteomes" id="UP000176609"/>
    </source>
</evidence>
<proteinExistence type="predicted"/>
<dbReference type="GO" id="GO:0006313">
    <property type="term" value="P:DNA transposition"/>
    <property type="evidence" value="ECO:0007669"/>
    <property type="project" value="InterPro"/>
</dbReference>
<comment type="caution">
    <text evidence="2">The sequence shown here is derived from an EMBL/GenBank/DDBJ whole genome shotgun (WGS) entry which is preliminary data.</text>
</comment>
<reference evidence="2 3" key="1">
    <citation type="journal article" date="2016" name="Nat. Commun.">
        <title>Thousands of microbial genomes shed light on interconnected biogeochemical processes in an aquifer system.</title>
        <authorList>
            <person name="Anantharaman K."/>
            <person name="Brown C.T."/>
            <person name="Hug L.A."/>
            <person name="Sharon I."/>
            <person name="Castelle C.J."/>
            <person name="Probst A.J."/>
            <person name="Thomas B.C."/>
            <person name="Singh A."/>
            <person name="Wilkins M.J."/>
            <person name="Karaoz U."/>
            <person name="Brodie E.L."/>
            <person name="Williams K.H."/>
            <person name="Hubbard S.S."/>
            <person name="Banfield J.F."/>
        </authorList>
    </citation>
    <scope>NUCLEOTIDE SEQUENCE [LARGE SCALE GENOMIC DNA]</scope>
</reference>
<dbReference type="PANTHER" id="PTHR34322:SF2">
    <property type="entry name" value="TRANSPOSASE IS200-LIKE DOMAIN-CONTAINING PROTEIN"/>
    <property type="match status" value="1"/>
</dbReference>
<dbReference type="SUPFAM" id="SSF143422">
    <property type="entry name" value="Transposase IS200-like"/>
    <property type="match status" value="1"/>
</dbReference>
<dbReference type="InterPro" id="IPR002686">
    <property type="entry name" value="Transposase_17"/>
</dbReference>
<name>A0A1F6ANR0_9BACT</name>
<accession>A0A1F6ANR0</accession>
<dbReference type="Pfam" id="PF01797">
    <property type="entry name" value="Y1_Tnp"/>
    <property type="match status" value="1"/>
</dbReference>